<dbReference type="EMBL" id="KZ824937">
    <property type="protein sequence ID" value="RAH74019.1"/>
    <property type="molecule type" value="Genomic_DNA"/>
</dbReference>
<name>A0ACD1HJJ4_9EURO</name>
<reference evidence="1" key="1">
    <citation type="submission" date="2018-02" db="EMBL/GenBank/DDBJ databases">
        <title>The genomes of Aspergillus section Nigri reveals drivers in fungal speciation.</title>
        <authorList>
            <consortium name="DOE Joint Genome Institute"/>
            <person name="Vesth T.C."/>
            <person name="Nybo J."/>
            <person name="Theobald S."/>
            <person name="Brandl J."/>
            <person name="Frisvad J.C."/>
            <person name="Nielsen K.F."/>
            <person name="Lyhne E.K."/>
            <person name="Kogle M.E."/>
            <person name="Kuo A."/>
            <person name="Riley R."/>
            <person name="Clum A."/>
            <person name="Nolan M."/>
            <person name="Lipzen A."/>
            <person name="Salamov A."/>
            <person name="Henrissat B."/>
            <person name="Wiebenga A."/>
            <person name="De vries R.P."/>
            <person name="Grigoriev I.V."/>
            <person name="Mortensen U.H."/>
            <person name="Andersen M.R."/>
            <person name="Baker S.E."/>
        </authorList>
    </citation>
    <scope>NUCLEOTIDE SEQUENCE</scope>
    <source>
        <strain evidence="1">CBS 121060</strain>
    </source>
</reference>
<gene>
    <name evidence="1" type="ORF">BO66DRAFT_435008</name>
</gene>
<protein>
    <submittedName>
        <fullName evidence="1">Uncharacterized protein</fullName>
    </submittedName>
</protein>
<evidence type="ECO:0000313" key="1">
    <source>
        <dbReference type="EMBL" id="RAH74019.1"/>
    </source>
</evidence>
<proteinExistence type="predicted"/>
<organism evidence="1 2">
    <name type="scientific">Aspergillus aculeatinus CBS 121060</name>
    <dbReference type="NCBI Taxonomy" id="1448322"/>
    <lineage>
        <taxon>Eukaryota</taxon>
        <taxon>Fungi</taxon>
        <taxon>Dikarya</taxon>
        <taxon>Ascomycota</taxon>
        <taxon>Pezizomycotina</taxon>
        <taxon>Eurotiomycetes</taxon>
        <taxon>Eurotiomycetidae</taxon>
        <taxon>Eurotiales</taxon>
        <taxon>Aspergillaceae</taxon>
        <taxon>Aspergillus</taxon>
        <taxon>Aspergillus subgen. Circumdati</taxon>
    </lineage>
</organism>
<sequence length="435" mass="47107">MSTQSAQSILFTHTAPQQGFRLLELPPEVADLLASENPPTLYLKTPAPVTTTTATSKTSDPREYVNLCTPTQTYRIRQVQSSNSLHILRPSDRGGGDTVLRREDLAVVDGRAAAAVVAAASQEGGQGGDMDVDVEVDVDVDVDVGVDLAETMTTIAKCGSTLELHVPEGGLQAAEFLGGLVGRFAGGVSAAAAAAATGGTGGAGVAEGKVMEAVFADIPVSRAECERGWVEGCAFVWRGRAWAPTPEVMMEVWKRVVDGAVVQGIDLRAQFLVDDLWKSVVAEEDEEEEEEEEEGQFPRALFEAVVRRVVEGEEGKSLLGETLKWASLDKDACVRWVGETYLEAMAPMASAAVGRSEFLNAWKDHLPEAWREEVALAKLTDAVYQLPDPTTICFVTEFERQRSKKNLPTDASASTAAKKSRNWHELFKNQKRQKR</sequence>
<dbReference type="Proteomes" id="UP000249661">
    <property type="component" value="Unassembled WGS sequence"/>
</dbReference>
<accession>A0ACD1HJJ4</accession>
<keyword evidence="2" id="KW-1185">Reference proteome</keyword>
<evidence type="ECO:0000313" key="2">
    <source>
        <dbReference type="Proteomes" id="UP000249661"/>
    </source>
</evidence>